<feature type="region of interest" description="Disordered" evidence="1">
    <location>
        <begin position="26"/>
        <end position="91"/>
    </location>
</feature>
<evidence type="ECO:0000313" key="2">
    <source>
        <dbReference type="EMBL" id="JAE05408.1"/>
    </source>
</evidence>
<sequence length="171" mass="18295">MNCSKFPTSHTAFTCILDTSSPLTRCRVEPTTSTSQPLQTRGLPSTSAISNTTSPRRPPSPRPSRTPPHTRSGGATADPNATASAVVNHQPSSDTALWIPSLVEETETQHTCRPLAERRSLTGPKTRRNLSTKLAFSPNSTNSAAAVKRTTKLGGGSKARRRACWASGSQW</sequence>
<reference evidence="2" key="2">
    <citation type="journal article" date="2015" name="Data Brief">
        <title>Shoot transcriptome of the giant reed, Arundo donax.</title>
        <authorList>
            <person name="Barrero R.A."/>
            <person name="Guerrero F.D."/>
            <person name="Moolhuijzen P."/>
            <person name="Goolsby J.A."/>
            <person name="Tidwell J."/>
            <person name="Bellgard S.E."/>
            <person name="Bellgard M.I."/>
        </authorList>
    </citation>
    <scope>NUCLEOTIDE SEQUENCE</scope>
    <source>
        <tissue evidence="2">Shoot tissue taken approximately 20 cm above the soil surface</tissue>
    </source>
</reference>
<feature type="region of interest" description="Disordered" evidence="1">
    <location>
        <begin position="135"/>
        <end position="159"/>
    </location>
</feature>
<feature type="compositionally biased region" description="Polar residues" evidence="1">
    <location>
        <begin position="135"/>
        <end position="144"/>
    </location>
</feature>
<dbReference type="AlphaFoldDB" id="A0A0A9FAV8"/>
<reference evidence="2" key="1">
    <citation type="submission" date="2014-09" db="EMBL/GenBank/DDBJ databases">
        <authorList>
            <person name="Magalhaes I.L.F."/>
            <person name="Oliveira U."/>
            <person name="Santos F.R."/>
            <person name="Vidigal T.H.D.A."/>
            <person name="Brescovit A.D."/>
            <person name="Santos A.J."/>
        </authorList>
    </citation>
    <scope>NUCLEOTIDE SEQUENCE</scope>
    <source>
        <tissue evidence="2">Shoot tissue taken approximately 20 cm above the soil surface</tissue>
    </source>
</reference>
<accession>A0A0A9FAV8</accession>
<organism evidence="2">
    <name type="scientific">Arundo donax</name>
    <name type="common">Giant reed</name>
    <name type="synonym">Donax arundinaceus</name>
    <dbReference type="NCBI Taxonomy" id="35708"/>
    <lineage>
        <taxon>Eukaryota</taxon>
        <taxon>Viridiplantae</taxon>
        <taxon>Streptophyta</taxon>
        <taxon>Embryophyta</taxon>
        <taxon>Tracheophyta</taxon>
        <taxon>Spermatophyta</taxon>
        <taxon>Magnoliopsida</taxon>
        <taxon>Liliopsida</taxon>
        <taxon>Poales</taxon>
        <taxon>Poaceae</taxon>
        <taxon>PACMAD clade</taxon>
        <taxon>Arundinoideae</taxon>
        <taxon>Arundineae</taxon>
        <taxon>Arundo</taxon>
    </lineage>
</organism>
<name>A0A0A9FAV8_ARUDO</name>
<dbReference type="EMBL" id="GBRH01192488">
    <property type="protein sequence ID" value="JAE05408.1"/>
    <property type="molecule type" value="Transcribed_RNA"/>
</dbReference>
<proteinExistence type="predicted"/>
<protein>
    <submittedName>
        <fullName evidence="2">Uncharacterized protein</fullName>
    </submittedName>
</protein>
<feature type="compositionally biased region" description="Polar residues" evidence="1">
    <location>
        <begin position="79"/>
        <end position="91"/>
    </location>
</feature>
<feature type="compositionally biased region" description="Polar residues" evidence="1">
    <location>
        <begin position="30"/>
        <end position="51"/>
    </location>
</feature>
<evidence type="ECO:0000256" key="1">
    <source>
        <dbReference type="SAM" id="MobiDB-lite"/>
    </source>
</evidence>
<feature type="compositionally biased region" description="Pro residues" evidence="1">
    <location>
        <begin position="56"/>
        <end position="66"/>
    </location>
</feature>